<evidence type="ECO:0000313" key="2">
    <source>
        <dbReference type="Proteomes" id="UP000018466"/>
    </source>
</evidence>
<dbReference type="Proteomes" id="UP000018466">
    <property type="component" value="Unassembled WGS sequence"/>
</dbReference>
<dbReference type="RefSeq" id="WP_009533752.1">
    <property type="nucleotide sequence ID" value="NZ_JH590865.1"/>
</dbReference>
<sequence>MPTAEWMKQYEAVREILDADVKLERYFTEKVIGRKEVDILDLGPVHFPTGKIVVCDPMVTLDDAVPYLQTIPAGSYTLKLCVVPSKAYGDRYACAKLEVSGRETVRYELAVTGEERLEGEFKEGDYFGFGVDAGMACIADFATKEAYLAFLEEKTKQDSDFDLYGDLLEELLKKNAAEHPKYQGEWGDWLKWEVPGANAEVALFASGWGDGYYPTYFGYDSEGEVSGIYIQFIDIERTYTEENEA</sequence>
<dbReference type="InterPro" id="IPR025335">
    <property type="entry name" value="DUF4241"/>
</dbReference>
<protein>
    <recommendedName>
        <fullName evidence="3">DUF4241 domain-containing protein</fullName>
    </recommendedName>
</protein>
<dbReference type="GeneID" id="86941663"/>
<organism evidence="1 2">
    <name type="scientific">Stomatobaculum longum</name>
    <dbReference type="NCBI Taxonomy" id="796942"/>
    <lineage>
        <taxon>Bacteria</taxon>
        <taxon>Bacillati</taxon>
        <taxon>Bacillota</taxon>
        <taxon>Clostridia</taxon>
        <taxon>Lachnospirales</taxon>
        <taxon>Lachnospiraceae</taxon>
        <taxon>Stomatobaculum</taxon>
    </lineage>
</organism>
<dbReference type="EMBL" id="AGEL01000015">
    <property type="protein sequence ID" value="EHO15613.1"/>
    <property type="molecule type" value="Genomic_DNA"/>
</dbReference>
<dbReference type="AlphaFoldDB" id="A0AA37DFJ2"/>
<keyword evidence="2" id="KW-1185">Reference proteome</keyword>
<dbReference type="Pfam" id="PF14025">
    <property type="entry name" value="DUF4241"/>
    <property type="match status" value="1"/>
</dbReference>
<accession>A0AA37DFJ2</accession>
<evidence type="ECO:0008006" key="3">
    <source>
        <dbReference type="Google" id="ProtNLM"/>
    </source>
</evidence>
<proteinExistence type="predicted"/>
<name>A0AA37DFJ2_9FIRM</name>
<reference evidence="1 2" key="1">
    <citation type="submission" date="2011-10" db="EMBL/GenBank/DDBJ databases">
        <title>The Genome Sequence of Lachnospiraceae bacterium ACC2.</title>
        <authorList>
            <consortium name="The Broad Institute Genome Sequencing Platform"/>
            <person name="Earl A."/>
            <person name="Ward D."/>
            <person name="Feldgarden M."/>
            <person name="Gevers D."/>
            <person name="Sizova M."/>
            <person name="Hazen A."/>
            <person name="Epstein S."/>
            <person name="Young S.K."/>
            <person name="Zeng Q."/>
            <person name="Gargeya S."/>
            <person name="Fitzgerald M."/>
            <person name="Haas B."/>
            <person name="Abouelleil A."/>
            <person name="Alvarado L."/>
            <person name="Arachchi H.M."/>
            <person name="Berlin A."/>
            <person name="Brown A."/>
            <person name="Chapman S.B."/>
            <person name="Chen Z."/>
            <person name="Dunbar C."/>
            <person name="Freedman E."/>
            <person name="Gearin G."/>
            <person name="Goldberg J."/>
            <person name="Griggs A."/>
            <person name="Gujja S."/>
            <person name="Heiman D."/>
            <person name="Howarth C."/>
            <person name="Larson L."/>
            <person name="Lui A."/>
            <person name="MacDonald P.J.P."/>
            <person name="Montmayeur A."/>
            <person name="Murphy C."/>
            <person name="Neiman D."/>
            <person name="Pearson M."/>
            <person name="Priest M."/>
            <person name="Roberts A."/>
            <person name="Saif S."/>
            <person name="Shea T."/>
            <person name="Shenoy N."/>
            <person name="Sisk P."/>
            <person name="Stolte C."/>
            <person name="Sykes S."/>
            <person name="Wortman J."/>
            <person name="Nusbaum C."/>
            <person name="Birren B."/>
        </authorList>
    </citation>
    <scope>NUCLEOTIDE SEQUENCE [LARGE SCALE GENOMIC DNA]</scope>
    <source>
        <strain evidence="1 2">ACC2</strain>
    </source>
</reference>
<comment type="caution">
    <text evidence="1">The sequence shown here is derived from an EMBL/GenBank/DDBJ whole genome shotgun (WGS) entry which is preliminary data.</text>
</comment>
<gene>
    <name evidence="1" type="ORF">HMPREF9623_01934</name>
</gene>
<evidence type="ECO:0000313" key="1">
    <source>
        <dbReference type="EMBL" id="EHO15613.1"/>
    </source>
</evidence>